<evidence type="ECO:0000313" key="3">
    <source>
        <dbReference type="EMBL" id="MBB6178670.1"/>
    </source>
</evidence>
<dbReference type="RefSeq" id="WP_077546585.1">
    <property type="nucleotide sequence ID" value="NZ_JACHEJ010000001.1"/>
</dbReference>
<reference evidence="3 4" key="1">
    <citation type="submission" date="2020-08" db="EMBL/GenBank/DDBJ databases">
        <title>Genomic Encyclopedia of Type Strains, Phase IV (KMG-IV): sequencing the most valuable type-strain genomes for metagenomic binning, comparative biology and taxonomic classification.</title>
        <authorList>
            <person name="Goeker M."/>
        </authorList>
    </citation>
    <scope>NUCLEOTIDE SEQUENCE [LARGE SCALE GENOMIC DNA]</scope>
    <source>
        <strain evidence="3 4">DSM 102134</strain>
    </source>
</reference>
<dbReference type="Proteomes" id="UP000535501">
    <property type="component" value="Unassembled WGS sequence"/>
</dbReference>
<name>A0A7X0DBK6_9HYPH</name>
<dbReference type="PANTHER" id="PTHR30441">
    <property type="entry name" value="DUF748 DOMAIN-CONTAINING PROTEIN"/>
    <property type="match status" value="1"/>
</dbReference>
<sequence length="1240" mass="132951">MLGRILLTAGGLLVVALFAALLAPFFVDWTDFRVEFEQRASRILGKKVVVHGDVDARILPFPSVTLHDVRVGQDRDGQPQLHAARFSMDMELAPFLSGEARIFDMRLEEPKARVRILPDGTLDWMRGSRADIPLRTVVIEGVNITNGSIDIIDEQSGQTRQLAGLNADLSAASLAGPWRGEGYGSLDGEEAAFTLATGEGDAASRTMPLRLRILPDAVPAAIELDGDVVLAEDRPAYNGRFAMNALEEEDESEPVEAPPPGPRLKGSFELTNERIRIPDYRLEVGPLNNPYVVTGEATLDTGEAPEFLLTADGQQIDVNRLGEGERAKTGRDAAASAQRRIQAVIDVAAQIPIPQVPGRASFSLPAVVANDTTVRDIRIDVRPAGTGWTVDSFAATFPGRTQVEAKGALRLVDSVSFVGDMLVASNQPSGLAAWLSGSVDPAIRQLKTAGFSATVNLTQELQRFTDLELAVGPASLRGSIERHAPADTVPSLTVDLAGNEIDLDAMRALGSLITGNDAGEDVLDHSIGANLKAERFTAFGVGARDVETIFTLSEGELALERLTVGDLAGASMEAQGQLQGSLLDYSGSGSMTMRVGEAAGFIAMLHNRLPRHPMLDQLAENSRWFDDAELAADIRVVGDTAGLSAKITGTSNGSAVNAELALPTVFNLTGSREGSLSVQLENDQTAVLLGQLGLDPLPLGDDGPARVSLNLRQEGDQPSVVKLSFSTDRTQFDGEGEMELSSSAFGTGQGRLTLRSEDVEPYLLMTGIGIPQFGTGLPTTMSTEISISRESIRLDKLAGEIGGNRVASDNLTLDRSSALTVLSGDLAVDSLDLAWLAEAVYGPVQEPETGQLSEKPFSMPIFGTSEARLKVRAAMFRPGMMGDIRDFSATIEHRNGGIAIEDAAGRWQGGKIGGRLAINNGEGTGIFQTKFTVEDADLAALVWDGQDGPIATGRLSALVAAESTGKTPADLLDALNGSGEVTIAPLTINRLDPEALPPLLEEVDKLEGEVTEDRIRPLAEQFVRRGQATFREVVIPFTITDGEARAQNVTADAGNSRVSGEVRVDLLEQALRGELATAYEPGDEGLAGGEPMVRWLYSGDLEDPSVEFDVAPLTNFLSLRAFERERRRVEMLQASVLEKQRLRREVALYRFLEAERQAARERAEAEERARREEEERQRAEAAARAERERAEAEAREAEAAARRAEEAPPALTVPPVQELIAPGGAPLEPPVFQSLPGVEQ</sequence>
<proteinExistence type="predicted"/>
<dbReference type="GO" id="GO:0090313">
    <property type="term" value="P:regulation of protein targeting to membrane"/>
    <property type="evidence" value="ECO:0007669"/>
    <property type="project" value="TreeGrafter"/>
</dbReference>
<dbReference type="InterPro" id="IPR017023">
    <property type="entry name" value="UCP034039"/>
</dbReference>
<dbReference type="AlphaFoldDB" id="A0A7X0DBK6"/>
<dbReference type="PANTHER" id="PTHR30441:SF4">
    <property type="entry name" value="PROTEIN ASMA"/>
    <property type="match status" value="1"/>
</dbReference>
<protein>
    <submittedName>
        <fullName evidence="3">Uncharacterized protein involved in outer membrane biogenesis</fullName>
    </submittedName>
</protein>
<gene>
    <name evidence="3" type="ORF">HNQ75_000613</name>
</gene>
<dbReference type="Pfam" id="PF05170">
    <property type="entry name" value="AsmA"/>
    <property type="match status" value="1"/>
</dbReference>
<feature type="region of interest" description="Disordered" evidence="1">
    <location>
        <begin position="1167"/>
        <end position="1240"/>
    </location>
</feature>
<feature type="compositionally biased region" description="Basic and acidic residues" evidence="1">
    <location>
        <begin position="1167"/>
        <end position="1206"/>
    </location>
</feature>
<dbReference type="GO" id="GO:0005886">
    <property type="term" value="C:plasma membrane"/>
    <property type="evidence" value="ECO:0007669"/>
    <property type="project" value="TreeGrafter"/>
</dbReference>
<accession>A0A7X0DBK6</accession>
<feature type="domain" description="AsmA" evidence="2">
    <location>
        <begin position="6"/>
        <end position="171"/>
    </location>
</feature>
<dbReference type="InterPro" id="IPR007844">
    <property type="entry name" value="AsmA"/>
</dbReference>
<evidence type="ECO:0000259" key="2">
    <source>
        <dbReference type="Pfam" id="PF05170"/>
    </source>
</evidence>
<evidence type="ECO:0000313" key="4">
    <source>
        <dbReference type="Proteomes" id="UP000535501"/>
    </source>
</evidence>
<organism evidence="3 4">
    <name type="scientific">Pseudorhizobium flavum</name>
    <dbReference type="NCBI Taxonomy" id="1335061"/>
    <lineage>
        <taxon>Bacteria</taxon>
        <taxon>Pseudomonadati</taxon>
        <taxon>Pseudomonadota</taxon>
        <taxon>Alphaproteobacteria</taxon>
        <taxon>Hyphomicrobiales</taxon>
        <taxon>Rhizobiaceae</taxon>
        <taxon>Rhizobium/Agrobacterium group</taxon>
        <taxon>Pseudorhizobium</taxon>
    </lineage>
</organism>
<dbReference type="InterPro" id="IPR052894">
    <property type="entry name" value="AsmA-related"/>
</dbReference>
<dbReference type="EMBL" id="JACHEJ010000001">
    <property type="protein sequence ID" value="MBB6178670.1"/>
    <property type="molecule type" value="Genomic_DNA"/>
</dbReference>
<comment type="caution">
    <text evidence="3">The sequence shown here is derived from an EMBL/GenBank/DDBJ whole genome shotgun (WGS) entry which is preliminary data.</text>
</comment>
<keyword evidence="4" id="KW-1185">Reference proteome</keyword>
<evidence type="ECO:0000256" key="1">
    <source>
        <dbReference type="SAM" id="MobiDB-lite"/>
    </source>
</evidence>
<dbReference type="PIRSF" id="PIRSF034039">
    <property type="entry name" value="UCP034039"/>
    <property type="match status" value="1"/>
</dbReference>